<accession>A0A2V1DGV4</accession>
<feature type="compositionally biased region" description="Basic and acidic residues" evidence="1">
    <location>
        <begin position="163"/>
        <end position="177"/>
    </location>
</feature>
<reference evidence="2 3" key="1">
    <citation type="journal article" date="2018" name="Sci. Rep.">
        <title>Comparative genomics provides insights into the lifestyle and reveals functional heterogeneity of dark septate endophytic fungi.</title>
        <authorList>
            <person name="Knapp D.G."/>
            <person name="Nemeth J.B."/>
            <person name="Barry K."/>
            <person name="Hainaut M."/>
            <person name="Henrissat B."/>
            <person name="Johnson J."/>
            <person name="Kuo A."/>
            <person name="Lim J.H.P."/>
            <person name="Lipzen A."/>
            <person name="Nolan M."/>
            <person name="Ohm R.A."/>
            <person name="Tamas L."/>
            <person name="Grigoriev I.V."/>
            <person name="Spatafora J.W."/>
            <person name="Nagy L.G."/>
            <person name="Kovacs G.M."/>
        </authorList>
    </citation>
    <scope>NUCLEOTIDE SEQUENCE [LARGE SCALE GENOMIC DNA]</scope>
    <source>
        <strain evidence="2 3">DSE2036</strain>
    </source>
</reference>
<dbReference type="STRING" id="97972.A0A2V1DGV4"/>
<dbReference type="CDD" id="cd18724">
    <property type="entry name" value="PIN_LabA-like"/>
    <property type="match status" value="1"/>
</dbReference>
<dbReference type="EMBL" id="KZ805440">
    <property type="protein sequence ID" value="PVH97268.1"/>
    <property type="molecule type" value="Genomic_DNA"/>
</dbReference>
<dbReference type="OrthoDB" id="5590473at2759"/>
<dbReference type="Gene3D" id="3.40.50.1010">
    <property type="entry name" value="5'-nuclease"/>
    <property type="match status" value="1"/>
</dbReference>
<dbReference type="PANTHER" id="PTHR15837:SF5">
    <property type="entry name" value="NYN DOMAIN-CONTAINING PROTEIN"/>
    <property type="match status" value="1"/>
</dbReference>
<gene>
    <name evidence="2" type="ORF">DM02DRAFT_533509</name>
</gene>
<sequence>MPSRPFDSGWDFGPVLDLIDSDSHVGSPLRNEQAAPSLVSQEKNLQERTSRQSLRLGNFGKLFAELGISDVGPVAPISPVEPDSEDLSSSSDGLFAPSSASPKKVSPTKKKAAQHAGDLIKATDLMLNPSTLEDDMPQSPTKSSDNSTLAGLSKKQRKRARKRMLENELENKPEPVGKPEGSVDDLPQANKARPTLILPKDSTASKNSGRHESETKLPSRTPSRSNVSAKIQPATPPISGPFRPKVDRNFHFLNQLLANFPGDLEWLVSPMQLCNESRATQGIHVFVDASNILIGFQWAMKKYRVAPFDISFDSLALLMERRRPVAKRVFAGSHREANPLPYVQKLQEVSRAVGYENTIKEQVFICREETERKRFFKDVEKMGFQKAVEKSKRGTGSGSDSETGTAAAAPLTPSAPKWVEQGVDEILHLKMCQSIIDTEVPTTMVLATGDGAEAEHSDGFLAHVERALKKGWKIELVSWKQQTNGGYRNKKFRAKWGDQFKIIELDDYLEALIDTQ</sequence>
<evidence type="ECO:0000256" key="1">
    <source>
        <dbReference type="SAM" id="MobiDB-lite"/>
    </source>
</evidence>
<feature type="compositionally biased region" description="Polar residues" evidence="1">
    <location>
        <begin position="138"/>
        <end position="150"/>
    </location>
</feature>
<evidence type="ECO:0000313" key="2">
    <source>
        <dbReference type="EMBL" id="PVH97268.1"/>
    </source>
</evidence>
<dbReference type="GO" id="GO:0031267">
    <property type="term" value="F:small GTPase binding"/>
    <property type="evidence" value="ECO:0007669"/>
    <property type="project" value="TreeGrafter"/>
</dbReference>
<feature type="region of interest" description="Disordered" evidence="1">
    <location>
        <begin position="387"/>
        <end position="410"/>
    </location>
</feature>
<name>A0A2V1DGV4_9PLEO</name>
<keyword evidence="3" id="KW-1185">Reference proteome</keyword>
<dbReference type="Proteomes" id="UP000244855">
    <property type="component" value="Unassembled WGS sequence"/>
</dbReference>
<feature type="compositionally biased region" description="Low complexity" evidence="1">
    <location>
        <begin position="398"/>
        <end position="410"/>
    </location>
</feature>
<feature type="compositionally biased region" description="Polar residues" evidence="1">
    <location>
        <begin position="218"/>
        <end position="229"/>
    </location>
</feature>
<dbReference type="GO" id="GO:0005085">
    <property type="term" value="F:guanyl-nucleotide exchange factor activity"/>
    <property type="evidence" value="ECO:0007669"/>
    <property type="project" value="TreeGrafter"/>
</dbReference>
<feature type="region of interest" description="Disordered" evidence="1">
    <location>
        <begin position="21"/>
        <end position="52"/>
    </location>
</feature>
<evidence type="ECO:0000313" key="3">
    <source>
        <dbReference type="Proteomes" id="UP000244855"/>
    </source>
</evidence>
<organism evidence="2 3">
    <name type="scientific">Periconia macrospinosa</name>
    <dbReference type="NCBI Taxonomy" id="97972"/>
    <lineage>
        <taxon>Eukaryota</taxon>
        <taxon>Fungi</taxon>
        <taxon>Dikarya</taxon>
        <taxon>Ascomycota</taxon>
        <taxon>Pezizomycotina</taxon>
        <taxon>Dothideomycetes</taxon>
        <taxon>Pleosporomycetidae</taxon>
        <taxon>Pleosporales</taxon>
        <taxon>Massarineae</taxon>
        <taxon>Periconiaceae</taxon>
        <taxon>Periconia</taxon>
    </lineage>
</organism>
<dbReference type="GO" id="GO:0005634">
    <property type="term" value="C:nucleus"/>
    <property type="evidence" value="ECO:0007669"/>
    <property type="project" value="TreeGrafter"/>
</dbReference>
<evidence type="ECO:0008006" key="4">
    <source>
        <dbReference type="Google" id="ProtNLM"/>
    </source>
</evidence>
<dbReference type="GO" id="GO:0006606">
    <property type="term" value="P:protein import into nucleus"/>
    <property type="evidence" value="ECO:0007669"/>
    <property type="project" value="TreeGrafter"/>
</dbReference>
<dbReference type="InterPro" id="IPR007681">
    <property type="entry name" value="Mog1"/>
</dbReference>
<protein>
    <recommendedName>
        <fullName evidence="4">NYN domain-containing protein</fullName>
    </recommendedName>
</protein>
<dbReference type="AlphaFoldDB" id="A0A2V1DGV4"/>
<proteinExistence type="predicted"/>
<feature type="region of interest" description="Disordered" evidence="1">
    <location>
        <begin position="72"/>
        <end position="242"/>
    </location>
</feature>
<dbReference type="PANTHER" id="PTHR15837">
    <property type="entry name" value="RAN GUANINE NUCLEOTIDE RELEASE FACTOR"/>
    <property type="match status" value="1"/>
</dbReference>
<feature type="compositionally biased region" description="Low complexity" evidence="1">
    <location>
        <begin position="87"/>
        <end position="105"/>
    </location>
</feature>